<feature type="domain" description="Mechanosensitive ion channel transmembrane helices 2/3" evidence="10">
    <location>
        <begin position="61"/>
        <end position="100"/>
    </location>
</feature>
<dbReference type="SUPFAM" id="SSF82861">
    <property type="entry name" value="Mechanosensitive channel protein MscS (YggB), transmembrane region"/>
    <property type="match status" value="1"/>
</dbReference>
<dbReference type="Gene3D" id="3.30.70.100">
    <property type="match status" value="1"/>
</dbReference>
<dbReference type="Pfam" id="PF21082">
    <property type="entry name" value="MS_channel_3rd"/>
    <property type="match status" value="1"/>
</dbReference>
<dbReference type="PANTHER" id="PTHR30221:SF20">
    <property type="entry name" value="SMALL-CONDUCTANCE MECHANOSENSITIVE CHANNEL"/>
    <property type="match status" value="1"/>
</dbReference>
<dbReference type="Pfam" id="PF00924">
    <property type="entry name" value="MS_channel_2nd"/>
    <property type="match status" value="1"/>
</dbReference>
<keyword evidence="5 7" id="KW-1133">Transmembrane helix</keyword>
<feature type="transmembrane region" description="Helical" evidence="7">
    <location>
        <begin position="20"/>
        <end position="44"/>
    </location>
</feature>
<comment type="similarity">
    <text evidence="2 7">Belongs to the MscS (TC 1.A.23) family.</text>
</comment>
<feature type="domain" description="Mechanosensitive ion channel MscS C-terminal" evidence="9">
    <location>
        <begin position="175"/>
        <end position="256"/>
    </location>
</feature>
<dbReference type="InterPro" id="IPR023408">
    <property type="entry name" value="MscS_beta-dom_sf"/>
</dbReference>
<keyword evidence="7" id="KW-0813">Transport</keyword>
<sequence>MTEFWNEITTYLSSEKLWLVVRATILLIIGLAVAKLVSSTLARVSHKKLDSHRVMLLRRGSYYLILGLFAVSALHELGFNLSVLLGAAGILTVAIGFASQTSASNLISGLFLVAERPFTVGDIIRVGTTSGEVLSIDLLSVKLRTFDNLFVRIPNESLIKSEVTTLTRFPIRRIDVAVGVAYKEDINQVRELLEAVADKNPLCLEEPKPLYIFQGFGESSLNLQFSVWAKRENFLELKNLIHQEIKEAFDAHGIEIPFPHRTLYTGSVTTPFPLRMSSSDSAQADQDRA</sequence>
<dbReference type="SUPFAM" id="SSF50182">
    <property type="entry name" value="Sm-like ribonucleoproteins"/>
    <property type="match status" value="1"/>
</dbReference>
<dbReference type="AlphaFoldDB" id="A0A0S2TE71"/>
<comment type="subcellular location">
    <subcellularLocation>
        <location evidence="7">Cell inner membrane</location>
        <topology evidence="7">Multi-pass membrane protein</topology>
    </subcellularLocation>
    <subcellularLocation>
        <location evidence="1">Cell membrane</location>
        <topology evidence="1">Multi-pass membrane protein</topology>
    </subcellularLocation>
</comment>
<dbReference type="InterPro" id="IPR049278">
    <property type="entry name" value="MS_channel_C"/>
</dbReference>
<proteinExistence type="inferred from homology"/>
<evidence type="ECO:0000259" key="9">
    <source>
        <dbReference type="Pfam" id="PF21082"/>
    </source>
</evidence>
<evidence type="ECO:0000259" key="8">
    <source>
        <dbReference type="Pfam" id="PF00924"/>
    </source>
</evidence>
<evidence type="ECO:0000256" key="1">
    <source>
        <dbReference type="ARBA" id="ARBA00004651"/>
    </source>
</evidence>
<dbReference type="KEGG" id="tee:Tel_09840"/>
<dbReference type="InterPro" id="IPR011066">
    <property type="entry name" value="MscS_channel_C_sf"/>
</dbReference>
<keyword evidence="7" id="KW-0406">Ion transport</keyword>
<dbReference type="STRING" id="1748243.Tel_09840"/>
<keyword evidence="7" id="KW-0997">Cell inner membrane</keyword>
<evidence type="ECO:0000256" key="3">
    <source>
        <dbReference type="ARBA" id="ARBA00022475"/>
    </source>
</evidence>
<keyword evidence="7" id="KW-0407">Ion channel</keyword>
<feature type="transmembrane region" description="Helical" evidence="7">
    <location>
        <begin position="56"/>
        <end position="75"/>
    </location>
</feature>
<evidence type="ECO:0000256" key="4">
    <source>
        <dbReference type="ARBA" id="ARBA00022692"/>
    </source>
</evidence>
<reference evidence="11" key="1">
    <citation type="submission" date="2015-10" db="EMBL/GenBank/DDBJ databases">
        <title>Description of Candidatus Tenderia electrophaga gen. nov, sp. nov., an Uncultivated Electroautotroph from a Biocathode Enrichment.</title>
        <authorList>
            <person name="Eddie B.J."/>
            <person name="Malanoski A.P."/>
            <person name="Wang Z."/>
            <person name="Hall R.J."/>
            <person name="Oh S.D."/>
            <person name="Heiner C."/>
            <person name="Lin B."/>
            <person name="Strycharz-Glaven S.M."/>
        </authorList>
    </citation>
    <scope>NUCLEOTIDE SEQUENCE [LARGE SCALE GENOMIC DNA]</scope>
    <source>
        <strain evidence="11">NRL1</strain>
    </source>
</reference>
<accession>A0A0S2TE71</accession>
<dbReference type="Proteomes" id="UP000055136">
    <property type="component" value="Chromosome"/>
</dbReference>
<evidence type="ECO:0000256" key="2">
    <source>
        <dbReference type="ARBA" id="ARBA00008017"/>
    </source>
</evidence>
<evidence type="ECO:0000313" key="11">
    <source>
        <dbReference type="EMBL" id="ALP53426.1"/>
    </source>
</evidence>
<dbReference type="Gene3D" id="2.30.30.60">
    <property type="match status" value="1"/>
</dbReference>
<evidence type="ECO:0000256" key="6">
    <source>
        <dbReference type="ARBA" id="ARBA00023136"/>
    </source>
</evidence>
<dbReference type="InterPro" id="IPR010920">
    <property type="entry name" value="LSM_dom_sf"/>
</dbReference>
<evidence type="ECO:0000259" key="10">
    <source>
        <dbReference type="Pfam" id="PF21088"/>
    </source>
</evidence>
<keyword evidence="3" id="KW-1003">Cell membrane</keyword>
<dbReference type="SUPFAM" id="SSF82689">
    <property type="entry name" value="Mechanosensitive channel protein MscS (YggB), C-terminal domain"/>
    <property type="match status" value="1"/>
</dbReference>
<dbReference type="InterPro" id="IPR049142">
    <property type="entry name" value="MS_channel_1st"/>
</dbReference>
<dbReference type="InterPro" id="IPR045275">
    <property type="entry name" value="MscS_archaea/bacteria_type"/>
</dbReference>
<keyword evidence="4 7" id="KW-0812">Transmembrane</keyword>
<evidence type="ECO:0000256" key="7">
    <source>
        <dbReference type="RuleBase" id="RU369025"/>
    </source>
</evidence>
<keyword evidence="12" id="KW-1185">Reference proteome</keyword>
<comment type="caution">
    <text evidence="7">Lacks conserved residue(s) required for the propagation of feature annotation.</text>
</comment>
<protein>
    <recommendedName>
        <fullName evidence="7">Small-conductance mechanosensitive channel</fullName>
    </recommendedName>
</protein>
<feature type="domain" description="Mechanosensitive ion channel MscS" evidence="8">
    <location>
        <begin position="102"/>
        <end position="164"/>
    </location>
</feature>
<dbReference type="InterPro" id="IPR006685">
    <property type="entry name" value="MscS_channel_2nd"/>
</dbReference>
<keyword evidence="6 7" id="KW-0472">Membrane</keyword>
<dbReference type="GO" id="GO:0008381">
    <property type="term" value="F:mechanosensitive monoatomic ion channel activity"/>
    <property type="evidence" value="ECO:0007669"/>
    <property type="project" value="InterPro"/>
</dbReference>
<dbReference type="Gene3D" id="1.10.287.1260">
    <property type="match status" value="1"/>
</dbReference>
<dbReference type="PANTHER" id="PTHR30221">
    <property type="entry name" value="SMALL-CONDUCTANCE MECHANOSENSITIVE CHANNEL"/>
    <property type="match status" value="1"/>
</dbReference>
<comment type="function">
    <text evidence="7">Mechanosensitive channel that participates in the regulation of osmotic pressure changes within the cell, opening in response to stretch forces in the membrane lipid bilayer, without the need for other proteins. Contributes to normal resistance to hypoosmotic shock. Forms an ion channel of 1.0 nanosiemens conductance with a slight preference for anions.</text>
</comment>
<evidence type="ECO:0000313" key="12">
    <source>
        <dbReference type="Proteomes" id="UP000055136"/>
    </source>
</evidence>
<comment type="subunit">
    <text evidence="7">Homoheptamer.</text>
</comment>
<dbReference type="GO" id="GO:0005886">
    <property type="term" value="C:plasma membrane"/>
    <property type="evidence" value="ECO:0007669"/>
    <property type="project" value="UniProtKB-SubCell"/>
</dbReference>
<name>A0A0S2TE71_9GAMM</name>
<dbReference type="Pfam" id="PF21088">
    <property type="entry name" value="MS_channel_1st"/>
    <property type="match status" value="1"/>
</dbReference>
<evidence type="ECO:0000256" key="5">
    <source>
        <dbReference type="ARBA" id="ARBA00022989"/>
    </source>
</evidence>
<gene>
    <name evidence="11" type="ORF">Tel_09840</name>
</gene>
<dbReference type="EMBL" id="CP013099">
    <property type="protein sequence ID" value="ALP53426.1"/>
    <property type="molecule type" value="Genomic_DNA"/>
</dbReference>
<organism evidence="11 12">
    <name type="scientific">Candidatus Tenderia electrophaga</name>
    <dbReference type="NCBI Taxonomy" id="1748243"/>
    <lineage>
        <taxon>Bacteria</taxon>
        <taxon>Pseudomonadati</taxon>
        <taxon>Pseudomonadota</taxon>
        <taxon>Gammaproteobacteria</taxon>
        <taxon>Candidatus Tenderiales</taxon>
        <taxon>Candidatus Tenderiaceae</taxon>
        <taxon>Candidatus Tenderia</taxon>
    </lineage>
</organism>
<dbReference type="InterPro" id="IPR011014">
    <property type="entry name" value="MscS_channel_TM-2"/>
</dbReference>